<keyword evidence="5" id="KW-0812">Transmembrane</keyword>
<dbReference type="SUPFAM" id="SSF74650">
    <property type="entry name" value="Galactose mutarotase-like"/>
    <property type="match status" value="3"/>
</dbReference>
<evidence type="ECO:0000256" key="2">
    <source>
        <dbReference type="ARBA" id="ARBA00005866"/>
    </source>
</evidence>
<proteinExistence type="inferred from homology"/>
<dbReference type="GO" id="GO:0047938">
    <property type="term" value="F:glucose-6-phosphate 1-epimerase activity"/>
    <property type="evidence" value="ECO:0007669"/>
    <property type="project" value="UniProtKB-EC"/>
</dbReference>
<keyword evidence="5" id="KW-0472">Membrane</keyword>
<dbReference type="InterPro" id="IPR008183">
    <property type="entry name" value="Aldose_1/G6P_1-epimerase"/>
</dbReference>
<sequence length="658" mass="75129">MGVSEQCGRRPRFTMGNKANLIFLWAMLVSVVIMATRHRPFQRTKGINGLEKIIVRDPRGRSFEVYLYGGQVTSWKNEKGEDLLFMSTKAIFEPPTPIRGGIPVLFPQYANTGPLPSHGFVRQRFWKIDANPPPLSSHPSSTAHIDLILKSSEADLKIWPHKFVYRLRVALGHGGDLTLTSRIRNSDVKLFNFTFGLHPYFSVSDIRMGVSEQCGRRPRFTMGNKANLIFLWAMLVSVVVMATRHRPFQRTKGINGLEKIIVRDPRGRSFEVYLYGGQVTSWKNEKGEDLLFISTKAIFEPPTPIRGGIPVLFPQYANTGPLPSHGFVRQRFWKIDANPSPLSSHPSSTAHIDLILKSSEADLKIWPHKFVYRLRVALGHGGDLTLTSRIRNSDVKPFNFTFGLHPYFSVSDISQIQVEGLQNLDYLDQLKNRTRFTDHGKFITFNSQLARLYLRTPNKIRIVDHKKKKTIVVRKEGQADAVVWNSWDKKVVDLGVEDYRRFVAVEPVEVEKPIILKPGQEWKAIFQVSVVPSGCSRNQIQVEGLQNLDYLDQLKNRTRFTDHGKFITFNSQLARLYLRTPNKIRIVDHKKKKTSVVWNSWDKKVVDLGVEDYRRFVAVEPVAVEKPIILKPGQERKAIFQVSVVPSGCSRKSCIPHT</sequence>
<dbReference type="InterPro" id="IPR011013">
    <property type="entry name" value="Gal_mutarotase_sf_dom"/>
</dbReference>
<dbReference type="InterPro" id="IPR014718">
    <property type="entry name" value="GH-type_carb-bd"/>
</dbReference>
<feature type="transmembrane region" description="Helical" evidence="5">
    <location>
        <begin position="19"/>
        <end position="36"/>
    </location>
</feature>
<dbReference type="Gene3D" id="2.70.98.10">
    <property type="match status" value="3"/>
</dbReference>
<gene>
    <name evidence="6" type="ORF">F2Q70_00033824</name>
</gene>
<dbReference type="GO" id="GO:0005975">
    <property type="term" value="P:carbohydrate metabolic process"/>
    <property type="evidence" value="ECO:0007669"/>
    <property type="project" value="InterPro"/>
</dbReference>
<name>A0A8S9JUK9_BRACR</name>
<protein>
    <recommendedName>
        <fullName evidence="3">glucose-6-phosphate 1-epimerase</fullName>
        <ecNumber evidence="3">5.1.3.15</ecNumber>
    </recommendedName>
</protein>
<dbReference type="GO" id="GO:0030246">
    <property type="term" value="F:carbohydrate binding"/>
    <property type="evidence" value="ECO:0007669"/>
    <property type="project" value="InterPro"/>
</dbReference>
<keyword evidence="5" id="KW-1133">Transmembrane helix</keyword>
<dbReference type="PANTHER" id="PTHR11122">
    <property type="entry name" value="APOSPORY-ASSOCIATED PROTEIN C-RELATED"/>
    <property type="match status" value="1"/>
</dbReference>
<evidence type="ECO:0000313" key="6">
    <source>
        <dbReference type="EMBL" id="KAF2585724.1"/>
    </source>
</evidence>
<dbReference type="AlphaFoldDB" id="A0A8S9JUK9"/>
<dbReference type="InterPro" id="IPR025532">
    <property type="entry name" value="G6P_1-epimerase"/>
</dbReference>
<dbReference type="EC" id="5.1.3.15" evidence="3"/>
<reference evidence="6" key="1">
    <citation type="submission" date="2019-12" db="EMBL/GenBank/DDBJ databases">
        <title>Genome sequencing and annotation of Brassica cretica.</title>
        <authorList>
            <person name="Studholme D.J."/>
            <person name="Sarris P.F."/>
        </authorList>
    </citation>
    <scope>NUCLEOTIDE SEQUENCE</scope>
    <source>
        <strain evidence="6">PFS-102/07</strain>
        <tissue evidence="6">Leaf</tissue>
    </source>
</reference>
<evidence type="ECO:0000256" key="3">
    <source>
        <dbReference type="ARBA" id="ARBA00012083"/>
    </source>
</evidence>
<comment type="caution">
    <text evidence="6">The sequence shown here is derived from an EMBL/GenBank/DDBJ whole genome shotgun (WGS) entry which is preliminary data.</text>
</comment>
<evidence type="ECO:0000256" key="4">
    <source>
        <dbReference type="ARBA" id="ARBA00023235"/>
    </source>
</evidence>
<dbReference type="EMBL" id="QGKY02000246">
    <property type="protein sequence ID" value="KAF2585724.1"/>
    <property type="molecule type" value="Genomic_DNA"/>
</dbReference>
<evidence type="ECO:0000256" key="5">
    <source>
        <dbReference type="SAM" id="Phobius"/>
    </source>
</evidence>
<dbReference type="PANTHER" id="PTHR11122:SF40">
    <property type="entry name" value="GLUCOSE-6-PHOSPHATE 1-EPIMERASE"/>
    <property type="match status" value="1"/>
</dbReference>
<dbReference type="Pfam" id="PF01263">
    <property type="entry name" value="Aldose_epim"/>
    <property type="match status" value="2"/>
</dbReference>
<dbReference type="GO" id="GO:0005737">
    <property type="term" value="C:cytoplasm"/>
    <property type="evidence" value="ECO:0007669"/>
    <property type="project" value="TreeGrafter"/>
</dbReference>
<comment type="similarity">
    <text evidence="2">Belongs to the glucose-6-phosphate 1-epimerase family.</text>
</comment>
<comment type="catalytic activity">
    <reaction evidence="1">
        <text>alpha-D-glucose 6-phosphate = beta-D-glucose 6-phosphate</text>
        <dbReference type="Rhea" id="RHEA:16249"/>
        <dbReference type="ChEBI" id="CHEBI:58225"/>
        <dbReference type="ChEBI" id="CHEBI:58247"/>
        <dbReference type="EC" id="5.1.3.15"/>
    </reaction>
</comment>
<accession>A0A8S9JUK9</accession>
<organism evidence="6">
    <name type="scientific">Brassica cretica</name>
    <name type="common">Mustard</name>
    <dbReference type="NCBI Taxonomy" id="69181"/>
    <lineage>
        <taxon>Eukaryota</taxon>
        <taxon>Viridiplantae</taxon>
        <taxon>Streptophyta</taxon>
        <taxon>Embryophyta</taxon>
        <taxon>Tracheophyta</taxon>
        <taxon>Spermatophyta</taxon>
        <taxon>Magnoliopsida</taxon>
        <taxon>eudicotyledons</taxon>
        <taxon>Gunneridae</taxon>
        <taxon>Pentapetalae</taxon>
        <taxon>rosids</taxon>
        <taxon>malvids</taxon>
        <taxon>Brassicales</taxon>
        <taxon>Brassicaceae</taxon>
        <taxon>Brassiceae</taxon>
        <taxon>Brassica</taxon>
    </lineage>
</organism>
<dbReference type="CDD" id="cd09020">
    <property type="entry name" value="D-hex-6-P-epi_like"/>
    <property type="match status" value="1"/>
</dbReference>
<evidence type="ECO:0000256" key="1">
    <source>
        <dbReference type="ARBA" id="ARBA00001096"/>
    </source>
</evidence>
<keyword evidence="4" id="KW-0413">Isomerase</keyword>